<evidence type="ECO:0000256" key="4">
    <source>
        <dbReference type="SAM" id="Coils"/>
    </source>
</evidence>
<dbReference type="Gene3D" id="1.10.287.950">
    <property type="entry name" value="Methyl-accepting chemotaxis protein"/>
    <property type="match status" value="1"/>
</dbReference>
<feature type="chain" id="PRO_5020578338" evidence="6">
    <location>
        <begin position="22"/>
        <end position="330"/>
    </location>
</feature>
<proteinExistence type="predicted"/>
<feature type="transmembrane region" description="Helical" evidence="5">
    <location>
        <begin position="31"/>
        <end position="53"/>
    </location>
</feature>
<dbReference type="GO" id="GO:0007165">
    <property type="term" value="P:signal transduction"/>
    <property type="evidence" value="ECO:0007669"/>
    <property type="project" value="UniProtKB-KW"/>
</dbReference>
<dbReference type="RefSeq" id="WP_135796082.1">
    <property type="nucleotide sequence ID" value="NZ_CP032096.1"/>
</dbReference>
<keyword evidence="5" id="KW-1133">Transmembrane helix</keyword>
<dbReference type="PANTHER" id="PTHR32089">
    <property type="entry name" value="METHYL-ACCEPTING CHEMOTAXIS PROTEIN MCPB"/>
    <property type="match status" value="1"/>
</dbReference>
<dbReference type="GO" id="GO:0016020">
    <property type="term" value="C:membrane"/>
    <property type="evidence" value="ECO:0007669"/>
    <property type="project" value="UniProtKB-SubCell"/>
</dbReference>
<evidence type="ECO:0000256" key="3">
    <source>
        <dbReference type="PROSITE-ProRule" id="PRU00284"/>
    </source>
</evidence>
<dbReference type="InterPro" id="IPR004089">
    <property type="entry name" value="MCPsignal_dom"/>
</dbReference>
<dbReference type="SUPFAM" id="SSF58104">
    <property type="entry name" value="Methyl-accepting chemotaxis protein (MCP) signaling domain"/>
    <property type="match status" value="1"/>
</dbReference>
<dbReference type="PANTHER" id="PTHR32089:SF112">
    <property type="entry name" value="LYSOZYME-LIKE PROTEIN-RELATED"/>
    <property type="match status" value="1"/>
</dbReference>
<name>A0A4P7P0Y0_9GAMM</name>
<keyword evidence="5" id="KW-0812">Transmembrane</keyword>
<keyword evidence="5" id="KW-0472">Membrane</keyword>
<dbReference type="AlphaFoldDB" id="A0A4P7P0Y0"/>
<reference evidence="8 9" key="1">
    <citation type="submission" date="2018-08" db="EMBL/GenBank/DDBJ databases">
        <title>Horizontal acquisition of hydrogen conversion ability and other habitat adaptations in Hydrogenovibrio crunogenus strains.</title>
        <authorList>
            <person name="Gonnella G."/>
            <person name="Adam N."/>
            <person name="Perner M."/>
        </authorList>
    </citation>
    <scope>NUCLEOTIDE SEQUENCE [LARGE SCALE GENOMIC DNA]</scope>
    <source>
        <strain evidence="8 9">SP-41</strain>
    </source>
</reference>
<keyword evidence="9" id="KW-1185">Reference proteome</keyword>
<evidence type="ECO:0000256" key="2">
    <source>
        <dbReference type="ARBA" id="ARBA00023224"/>
    </source>
</evidence>
<evidence type="ECO:0000256" key="6">
    <source>
        <dbReference type="SAM" id="SignalP"/>
    </source>
</evidence>
<dbReference type="Proteomes" id="UP000296201">
    <property type="component" value="Chromosome"/>
</dbReference>
<dbReference type="SMART" id="SM00283">
    <property type="entry name" value="MA"/>
    <property type="match status" value="1"/>
</dbReference>
<dbReference type="Pfam" id="PF00015">
    <property type="entry name" value="MCPsignal"/>
    <property type="match status" value="1"/>
</dbReference>
<evidence type="ECO:0000313" key="8">
    <source>
        <dbReference type="EMBL" id="QBZ83465.1"/>
    </source>
</evidence>
<dbReference type="PROSITE" id="PS50111">
    <property type="entry name" value="CHEMOTAXIS_TRANSDUC_2"/>
    <property type="match status" value="1"/>
</dbReference>
<dbReference type="EMBL" id="CP032096">
    <property type="protein sequence ID" value="QBZ83465.1"/>
    <property type="molecule type" value="Genomic_DNA"/>
</dbReference>
<dbReference type="GO" id="GO:0006935">
    <property type="term" value="P:chemotaxis"/>
    <property type="evidence" value="ECO:0007669"/>
    <property type="project" value="UniProtKB-ARBA"/>
</dbReference>
<keyword evidence="6" id="KW-0732">Signal</keyword>
<organism evidence="8 9">
    <name type="scientific">Hydrogenovibrio crunogenus</name>
    <dbReference type="NCBI Taxonomy" id="39765"/>
    <lineage>
        <taxon>Bacteria</taxon>
        <taxon>Pseudomonadati</taxon>
        <taxon>Pseudomonadota</taxon>
        <taxon>Gammaproteobacteria</taxon>
        <taxon>Thiotrichales</taxon>
        <taxon>Piscirickettsiaceae</taxon>
        <taxon>Hydrogenovibrio</taxon>
    </lineage>
</organism>
<feature type="domain" description="Methyl-accepting transducer" evidence="7">
    <location>
        <begin position="109"/>
        <end position="330"/>
    </location>
</feature>
<accession>A0A4P7P0Y0</accession>
<dbReference type="OrthoDB" id="6757190at2"/>
<protein>
    <submittedName>
        <fullName evidence="8">Methyl-accepting chemotaxis protein CtpL</fullName>
    </submittedName>
</protein>
<evidence type="ECO:0000256" key="1">
    <source>
        <dbReference type="ARBA" id="ARBA00004370"/>
    </source>
</evidence>
<sequence precursor="true">MKLHQQLVMFGAGLLSTTALSQSEITGAPIAGVALIAILVGAVVAGALVYLVWCNKPGVCDQTTVIEAVDKVASSDSSFLPLSDENIDPKLQVSINQLLSKANEIISSKQDEVEANQSQIATLESQIEELNETLSDAYAQADASSSQSNVDSSELVSLSEHVSTVVDKMSTGTNAGMSSASSVISEVSGLTDEVTHASSVIKKLEEDSNNIGTVLVLIRDIAEQTNLLALNAAIEAARAGEHGRGFAVVADEVRILAGKTQQATTEIQKIIEELQQRARNAVEVMGSGQERVETTQVQAGKVNDFFHEIEDNLSQLKIAQEALSKAVNSI</sequence>
<keyword evidence="4" id="KW-0175">Coiled coil</keyword>
<evidence type="ECO:0000313" key="9">
    <source>
        <dbReference type="Proteomes" id="UP000296201"/>
    </source>
</evidence>
<evidence type="ECO:0000256" key="5">
    <source>
        <dbReference type="SAM" id="Phobius"/>
    </source>
</evidence>
<comment type="subcellular location">
    <subcellularLocation>
        <location evidence="1">Membrane</location>
    </subcellularLocation>
</comment>
<keyword evidence="2 3" id="KW-0807">Transducer</keyword>
<gene>
    <name evidence="8" type="primary">ctpL</name>
    <name evidence="8" type="ORF">GHNINEIG_01520</name>
</gene>
<evidence type="ECO:0000259" key="7">
    <source>
        <dbReference type="PROSITE" id="PS50111"/>
    </source>
</evidence>
<feature type="coiled-coil region" evidence="4">
    <location>
        <begin position="106"/>
        <end position="147"/>
    </location>
</feature>
<feature type="signal peptide" evidence="6">
    <location>
        <begin position="1"/>
        <end position="21"/>
    </location>
</feature>